<evidence type="ECO:0000256" key="3">
    <source>
        <dbReference type="ARBA" id="ARBA00022729"/>
    </source>
</evidence>
<keyword evidence="4 8" id="KW-0472">Membrane</keyword>
<evidence type="ECO:0000256" key="8">
    <source>
        <dbReference type="RuleBase" id="RU363105"/>
    </source>
</evidence>
<protein>
    <recommendedName>
        <fullName evidence="8">Variable large protein</fullName>
    </recommendedName>
</protein>
<proteinExistence type="predicted"/>
<evidence type="ECO:0000313" key="9">
    <source>
        <dbReference type="EMBL" id="AHH11684.1"/>
    </source>
</evidence>
<dbReference type="SUPFAM" id="SSF74748">
    <property type="entry name" value="Variable surface antigen VlsE"/>
    <property type="match status" value="1"/>
</dbReference>
<dbReference type="GO" id="GO:0009279">
    <property type="term" value="C:cell outer membrane"/>
    <property type="evidence" value="ECO:0007669"/>
    <property type="project" value="UniProtKB-SubCell"/>
</dbReference>
<dbReference type="AlphaFoldDB" id="W5SWV4"/>
<name>W5SWV4_9SPIR</name>
<keyword evidence="7 8" id="KW-0449">Lipoprotein</keyword>
<dbReference type="HOGENOM" id="CLU_199555_1_0_12"/>
<dbReference type="InterPro" id="IPR000680">
    <property type="entry name" value="Borrelia_lipo"/>
</dbReference>
<comment type="subcellular location">
    <subcellularLocation>
        <location evidence="2 8">Cell outer membrane</location>
        <topology evidence="2 8">Lipid-anchor</topology>
    </subcellularLocation>
</comment>
<geneLocation type="plasmid" evidence="9">
    <name>unnamed</name>
</geneLocation>
<evidence type="ECO:0000256" key="2">
    <source>
        <dbReference type="ARBA" id="ARBA00004459"/>
    </source>
</evidence>
<keyword evidence="9" id="KW-0614">Plasmid</keyword>
<organism evidence="9">
    <name type="scientific">Borrelia coriaceae ATCC 43381</name>
    <dbReference type="NCBI Taxonomy" id="1408429"/>
    <lineage>
        <taxon>Bacteria</taxon>
        <taxon>Pseudomonadati</taxon>
        <taxon>Spirochaetota</taxon>
        <taxon>Spirochaetia</taxon>
        <taxon>Spirochaetales</taxon>
        <taxon>Borreliaceae</taxon>
        <taxon>Borrelia</taxon>
    </lineage>
</organism>
<evidence type="ECO:0000256" key="7">
    <source>
        <dbReference type="ARBA" id="ARBA00023288"/>
    </source>
</evidence>
<comment type="function">
    <text evidence="1 8">The Vlp and Vsp proteins are antigenically distinct proteins, only one vlp or vsp gene is transcriptionally active at any one time. Switching between these genes is a mechanism of host immune response evasion.</text>
</comment>
<gene>
    <name evidence="9" type="ORF">BCO_0125000</name>
</gene>
<evidence type="ECO:0000256" key="4">
    <source>
        <dbReference type="ARBA" id="ARBA00023136"/>
    </source>
</evidence>
<dbReference type="EMBL" id="CP005765">
    <property type="protein sequence ID" value="AHH11684.1"/>
    <property type="molecule type" value="Genomic_DNA"/>
</dbReference>
<sequence>MLILMLLMRQLKGSSSKAVRAVTKALNALTIAIRKTIDAGLKEVKKVMNINPNDISVTTEAKNQ</sequence>
<reference evidence="9" key="1">
    <citation type="submission" date="2013-04" db="EMBL/GenBank/DDBJ databases">
        <title>Comparative Genomics of Relapsing Fever Spirochetes.</title>
        <authorList>
            <person name="Schwan T.G."/>
            <person name="Raffel S.J."/>
            <person name="Porcella S.F."/>
            <person name="Martens C.A."/>
            <person name="Bruno D.P."/>
            <person name="Ricklefs S.M."/>
            <person name="Barbian K.B."/>
        </authorList>
    </citation>
    <scope>NUCLEOTIDE SEQUENCE</scope>
    <source>
        <strain evidence="9">Co53</strain>
        <plasmid evidence="9">unnamed</plasmid>
    </source>
</reference>
<evidence type="ECO:0000256" key="5">
    <source>
        <dbReference type="ARBA" id="ARBA00023139"/>
    </source>
</evidence>
<keyword evidence="6 8" id="KW-0998">Cell outer membrane</keyword>
<evidence type="ECO:0000256" key="1">
    <source>
        <dbReference type="ARBA" id="ARBA00003932"/>
    </source>
</evidence>
<dbReference type="Pfam" id="PF00921">
    <property type="entry name" value="Lipoprotein_2"/>
    <property type="match status" value="1"/>
</dbReference>
<dbReference type="OrthoDB" id="352883at2"/>
<keyword evidence="5 8" id="KW-0564">Palmitate</keyword>
<evidence type="ECO:0000256" key="6">
    <source>
        <dbReference type="ARBA" id="ARBA00023237"/>
    </source>
</evidence>
<keyword evidence="3" id="KW-0732">Signal</keyword>
<accession>W5SWV4</accession>